<organism evidence="2">
    <name type="scientific">viral metagenome</name>
    <dbReference type="NCBI Taxonomy" id="1070528"/>
    <lineage>
        <taxon>unclassified sequences</taxon>
        <taxon>metagenomes</taxon>
        <taxon>organismal metagenomes</taxon>
    </lineage>
</organism>
<proteinExistence type="predicted"/>
<evidence type="ECO:0000313" key="2">
    <source>
        <dbReference type="EMBL" id="QHS78642.1"/>
    </source>
</evidence>
<accession>A0A6C0AG09</accession>
<sequence>MYPMQEFSAYVFDPSLGHDVINVIRKFLINPFNEIKINGTRSRARYIMRLLKHDFTTQDGIQWAHYTNRFYWWGSLGYLIQETVTDQEYMIKQLDKCSTCSRQRHQHRYVRRKHRDKNSSARFNAKMFLAGKYGDCQCLCGHFSRQLRLYPCLPPDVPRMHPGLPESPPVSDDEDNDEINNHNQEVWEAWEQQDEVLYTHPSYE</sequence>
<reference evidence="2" key="1">
    <citation type="journal article" date="2020" name="Nature">
        <title>Giant virus diversity and host interactions through global metagenomics.</title>
        <authorList>
            <person name="Schulz F."/>
            <person name="Roux S."/>
            <person name="Paez-Espino D."/>
            <person name="Jungbluth S."/>
            <person name="Walsh D.A."/>
            <person name="Denef V.J."/>
            <person name="McMahon K.D."/>
            <person name="Konstantinidis K.T."/>
            <person name="Eloe-Fadrosh E.A."/>
            <person name="Kyrpides N.C."/>
            <person name="Woyke T."/>
        </authorList>
    </citation>
    <scope>NUCLEOTIDE SEQUENCE</scope>
    <source>
        <strain evidence="2">GVMAG-S-1024976-23</strain>
    </source>
</reference>
<name>A0A6C0AG09_9ZZZZ</name>
<feature type="region of interest" description="Disordered" evidence="1">
    <location>
        <begin position="160"/>
        <end position="184"/>
    </location>
</feature>
<dbReference type="AlphaFoldDB" id="A0A6C0AG09"/>
<protein>
    <submittedName>
        <fullName evidence="2">Uncharacterized protein</fullName>
    </submittedName>
</protein>
<dbReference type="EMBL" id="MN740601">
    <property type="protein sequence ID" value="QHS78642.1"/>
    <property type="molecule type" value="Genomic_DNA"/>
</dbReference>
<evidence type="ECO:0000256" key="1">
    <source>
        <dbReference type="SAM" id="MobiDB-lite"/>
    </source>
</evidence>